<feature type="non-terminal residue" evidence="1">
    <location>
        <position position="1"/>
    </location>
</feature>
<organism evidence="1 2">
    <name type="scientific">Cirrhinus mrigala</name>
    <name type="common">Mrigala</name>
    <dbReference type="NCBI Taxonomy" id="683832"/>
    <lineage>
        <taxon>Eukaryota</taxon>
        <taxon>Metazoa</taxon>
        <taxon>Chordata</taxon>
        <taxon>Craniata</taxon>
        <taxon>Vertebrata</taxon>
        <taxon>Euteleostomi</taxon>
        <taxon>Actinopterygii</taxon>
        <taxon>Neopterygii</taxon>
        <taxon>Teleostei</taxon>
        <taxon>Ostariophysi</taxon>
        <taxon>Cypriniformes</taxon>
        <taxon>Cyprinidae</taxon>
        <taxon>Labeoninae</taxon>
        <taxon>Labeonini</taxon>
        <taxon>Cirrhinus</taxon>
    </lineage>
</organism>
<dbReference type="EMBL" id="JAMKFB020000004">
    <property type="protein sequence ID" value="KAL0196242.1"/>
    <property type="molecule type" value="Genomic_DNA"/>
</dbReference>
<dbReference type="AlphaFoldDB" id="A0ABD0REH6"/>
<protein>
    <submittedName>
        <fullName evidence="1">Uncharacterized protein</fullName>
    </submittedName>
</protein>
<comment type="caution">
    <text evidence="1">The sequence shown here is derived from an EMBL/GenBank/DDBJ whole genome shotgun (WGS) entry which is preliminary data.</text>
</comment>
<feature type="non-terminal residue" evidence="1">
    <location>
        <position position="54"/>
    </location>
</feature>
<name>A0ABD0REH6_CIRMR</name>
<proteinExistence type="predicted"/>
<accession>A0ABD0REH6</accession>
<dbReference type="Proteomes" id="UP001529510">
    <property type="component" value="Unassembled WGS sequence"/>
</dbReference>
<gene>
    <name evidence="1" type="ORF">M9458_009814</name>
</gene>
<evidence type="ECO:0000313" key="1">
    <source>
        <dbReference type="EMBL" id="KAL0196242.1"/>
    </source>
</evidence>
<reference evidence="1 2" key="1">
    <citation type="submission" date="2024-05" db="EMBL/GenBank/DDBJ databases">
        <title>Genome sequencing and assembly of Indian major carp, Cirrhinus mrigala (Hamilton, 1822).</title>
        <authorList>
            <person name="Mohindra V."/>
            <person name="Chowdhury L.M."/>
            <person name="Lal K."/>
            <person name="Jena J.K."/>
        </authorList>
    </citation>
    <scope>NUCLEOTIDE SEQUENCE [LARGE SCALE GENOMIC DNA]</scope>
    <source>
        <strain evidence="1">CM1030</strain>
        <tissue evidence="1">Blood</tissue>
    </source>
</reference>
<evidence type="ECO:0000313" key="2">
    <source>
        <dbReference type="Proteomes" id="UP001529510"/>
    </source>
</evidence>
<sequence length="54" mass="5616">SLLMSSNLSHQRRSQGVYLQESGVGSSINLALDCEVSATSTPAAGRPSTSTLYS</sequence>
<keyword evidence="2" id="KW-1185">Reference proteome</keyword>